<evidence type="ECO:0000313" key="2">
    <source>
        <dbReference type="EMBL" id="KOF95277.1"/>
    </source>
</evidence>
<dbReference type="SUPFAM" id="SSF52540">
    <property type="entry name" value="P-loop containing nucleoside triphosphate hydrolases"/>
    <property type="match status" value="1"/>
</dbReference>
<dbReference type="GO" id="GO:0005657">
    <property type="term" value="C:replication fork"/>
    <property type="evidence" value="ECO:0007669"/>
    <property type="project" value="TreeGrafter"/>
</dbReference>
<dbReference type="EMBL" id="KQ416771">
    <property type="protein sequence ID" value="KOF95277.1"/>
    <property type="molecule type" value="Genomic_DNA"/>
</dbReference>
<feature type="domain" description="DNA helicase Pif1-like 2B" evidence="1">
    <location>
        <begin position="128"/>
        <end position="173"/>
    </location>
</feature>
<sequence length="278" mass="30993">MFNTIISYLRRNNCSVCNQTTADQREFVAWFLLPGKGTYAAPQGPSLAADDIEVPQISYVDGFLADDIFNNTSEEERRSRVILSPKNSDCLLINEEVLRQLPGGCHTYYSTDKVLTDDPAEAECYPLEFLNSLTPSGMPPHKLSLKSGSVVMLLHSISIQNGLCNGTKLEVVAMHQHLIEASLVSGSLIGRHVFIPRIKLAPSDPNLPFTLEKTQFPVCLSYAMTINKSQGQTFEVGLVLPQPVFSHRQLYVAYSRAFKLSDVRVKVMKTDRQGRRRG</sequence>
<evidence type="ECO:0000259" key="1">
    <source>
        <dbReference type="Pfam" id="PF21530"/>
    </source>
</evidence>
<dbReference type="AlphaFoldDB" id="A0A0L8I1E4"/>
<dbReference type="InterPro" id="IPR027417">
    <property type="entry name" value="P-loop_NTPase"/>
</dbReference>
<name>A0A0L8I1E4_OCTBM</name>
<dbReference type="OrthoDB" id="6265497at2759"/>
<dbReference type="Gene3D" id="3.40.50.300">
    <property type="entry name" value="P-loop containing nucleotide triphosphate hydrolases"/>
    <property type="match status" value="1"/>
</dbReference>
<proteinExistence type="predicted"/>
<dbReference type="PANTHER" id="PTHR23274:SF51">
    <property type="entry name" value="OS03G0423850 PROTEIN"/>
    <property type="match status" value="1"/>
</dbReference>
<dbReference type="Pfam" id="PF21530">
    <property type="entry name" value="Pif1_2B_dom"/>
    <property type="match status" value="1"/>
</dbReference>
<reference evidence="2" key="1">
    <citation type="submission" date="2015-07" db="EMBL/GenBank/DDBJ databases">
        <title>MeaNS - Measles Nucleotide Surveillance Program.</title>
        <authorList>
            <person name="Tran T."/>
            <person name="Druce J."/>
        </authorList>
    </citation>
    <scope>NUCLEOTIDE SEQUENCE</scope>
    <source>
        <strain evidence="2">UCB-OBI-ISO-001</strain>
        <tissue evidence="2">Gonad</tissue>
    </source>
</reference>
<dbReference type="CDD" id="cd18809">
    <property type="entry name" value="SF1_C_RecD"/>
    <property type="match status" value="1"/>
</dbReference>
<dbReference type="PANTHER" id="PTHR23274">
    <property type="entry name" value="DNA HELICASE-RELATED"/>
    <property type="match status" value="1"/>
</dbReference>
<accession>A0A0L8I1E4</accession>
<dbReference type="GO" id="GO:0006260">
    <property type="term" value="P:DNA replication"/>
    <property type="evidence" value="ECO:0007669"/>
    <property type="project" value="TreeGrafter"/>
</dbReference>
<gene>
    <name evidence="2" type="ORF">OCBIM_22038898mg</name>
</gene>
<organism evidence="2">
    <name type="scientific">Octopus bimaculoides</name>
    <name type="common">California two-spotted octopus</name>
    <dbReference type="NCBI Taxonomy" id="37653"/>
    <lineage>
        <taxon>Eukaryota</taxon>
        <taxon>Metazoa</taxon>
        <taxon>Spiralia</taxon>
        <taxon>Lophotrochozoa</taxon>
        <taxon>Mollusca</taxon>
        <taxon>Cephalopoda</taxon>
        <taxon>Coleoidea</taxon>
        <taxon>Octopodiformes</taxon>
        <taxon>Octopoda</taxon>
        <taxon>Incirrata</taxon>
        <taxon>Octopodidae</taxon>
        <taxon>Octopus</taxon>
    </lineage>
</organism>
<protein>
    <recommendedName>
        <fullName evidence="1">DNA helicase Pif1-like 2B domain-containing protein</fullName>
    </recommendedName>
</protein>
<dbReference type="InterPro" id="IPR049163">
    <property type="entry name" value="Pif1-like_2B_dom"/>
</dbReference>